<proteinExistence type="predicted"/>
<reference evidence="2" key="1">
    <citation type="journal article" date="2021" name="Nat. Commun.">
        <title>Genetic determinants of endophytism in the Arabidopsis root mycobiome.</title>
        <authorList>
            <person name="Mesny F."/>
            <person name="Miyauchi S."/>
            <person name="Thiergart T."/>
            <person name="Pickel B."/>
            <person name="Atanasova L."/>
            <person name="Karlsson M."/>
            <person name="Huettel B."/>
            <person name="Barry K.W."/>
            <person name="Haridas S."/>
            <person name="Chen C."/>
            <person name="Bauer D."/>
            <person name="Andreopoulos W."/>
            <person name="Pangilinan J."/>
            <person name="LaButti K."/>
            <person name="Riley R."/>
            <person name="Lipzen A."/>
            <person name="Clum A."/>
            <person name="Drula E."/>
            <person name="Henrissat B."/>
            <person name="Kohler A."/>
            <person name="Grigoriev I.V."/>
            <person name="Martin F.M."/>
            <person name="Hacquard S."/>
        </authorList>
    </citation>
    <scope>NUCLEOTIDE SEQUENCE</scope>
    <source>
        <strain evidence="2">MPI-CAGE-AT-0016</strain>
    </source>
</reference>
<dbReference type="EMBL" id="JAGPXD010000005">
    <property type="protein sequence ID" value="KAH7353509.1"/>
    <property type="molecule type" value="Genomic_DNA"/>
</dbReference>
<keyword evidence="3" id="KW-1185">Reference proteome</keyword>
<accession>A0A8K0WZI6</accession>
<dbReference type="Proteomes" id="UP000813385">
    <property type="component" value="Unassembled WGS sequence"/>
</dbReference>
<name>A0A8K0WZI6_9PEZI</name>
<dbReference type="AlphaFoldDB" id="A0A8K0WZI6"/>
<organism evidence="2 3">
    <name type="scientific">Plectosphaerella cucumerina</name>
    <dbReference type="NCBI Taxonomy" id="40658"/>
    <lineage>
        <taxon>Eukaryota</taxon>
        <taxon>Fungi</taxon>
        <taxon>Dikarya</taxon>
        <taxon>Ascomycota</taxon>
        <taxon>Pezizomycotina</taxon>
        <taxon>Sordariomycetes</taxon>
        <taxon>Hypocreomycetidae</taxon>
        <taxon>Glomerellales</taxon>
        <taxon>Plectosphaerellaceae</taxon>
        <taxon>Plectosphaerella</taxon>
    </lineage>
</organism>
<protein>
    <submittedName>
        <fullName evidence="2">Uncharacterized protein</fullName>
    </submittedName>
</protein>
<dbReference type="PANTHER" id="PTHR42085:SF1">
    <property type="entry name" value="F-BOX DOMAIN-CONTAINING PROTEIN"/>
    <property type="match status" value="1"/>
</dbReference>
<evidence type="ECO:0000313" key="2">
    <source>
        <dbReference type="EMBL" id="KAH7353509.1"/>
    </source>
</evidence>
<evidence type="ECO:0000256" key="1">
    <source>
        <dbReference type="SAM" id="MobiDB-lite"/>
    </source>
</evidence>
<gene>
    <name evidence="2" type="ORF">B0T11DRAFT_118462</name>
</gene>
<comment type="caution">
    <text evidence="2">The sequence shown here is derived from an EMBL/GenBank/DDBJ whole genome shotgun (WGS) entry which is preliminary data.</text>
</comment>
<dbReference type="OrthoDB" id="5279415at2759"/>
<feature type="region of interest" description="Disordered" evidence="1">
    <location>
        <begin position="382"/>
        <end position="411"/>
    </location>
</feature>
<dbReference type="PANTHER" id="PTHR42085">
    <property type="entry name" value="F-BOX DOMAIN-CONTAINING PROTEIN"/>
    <property type="match status" value="1"/>
</dbReference>
<evidence type="ECO:0000313" key="3">
    <source>
        <dbReference type="Proteomes" id="UP000813385"/>
    </source>
</evidence>
<sequence>MDMDPWETQDREDLAEIYYDQPTQAKNRTLEEENQRLKRLLRENGISWSPISTAYIDQQLRTRSGRITRRSTAAASTLPYLPVEVLLRVLTYAVTSDYPIIDPLCKLRPENITSKEKHRGNQLAIHFLVTCKAMHTEGTRLLWSQNTFTFTRPENLRSFAQLDASFRKTIRHINLRIIVQFYDDRKRTHLLDRHYHSSLRKAVNLPIKTRINEETYARGGFRVYSWSQIVDFLQALRAPWDPKHDKKVVRPRLLPNLETMRMDLVNFGEEILPMFGHELHNMASHELGCSLNELHVTGLPVDDPGLKASSELTGLLKDEGLYLTAIPSYVQSRRGGLIPLPGGPCTHRTVRAWKPLHKNHHLHSHTDEDSEMTDSDLLDEIMDHHHSHGPSMPPAPAETGHPKSTPRRKDKTIWRRVPVSRDSDTRKWVEFCRISGLPVENIKRMVHGEEFEDMDDDDYCACCGSLHPGGGLDFFMDDDM</sequence>
<dbReference type="InterPro" id="IPR038883">
    <property type="entry name" value="AN11006-like"/>
</dbReference>